<comment type="caution">
    <text evidence="1">The sequence shown here is derived from an EMBL/GenBank/DDBJ whole genome shotgun (WGS) entry which is preliminary data.</text>
</comment>
<reference evidence="1 2" key="1">
    <citation type="submission" date="2018-06" db="EMBL/GenBank/DDBJ databases">
        <title>Comparative genomics reveals the genomic features of Rhizophagus irregularis, R. cerebriforme, R. diaphanum and Gigaspora rosea, and their symbiotic lifestyle signature.</title>
        <authorList>
            <person name="Morin E."/>
            <person name="San Clemente H."/>
            <person name="Chen E.C.H."/>
            <person name="De La Providencia I."/>
            <person name="Hainaut M."/>
            <person name="Kuo A."/>
            <person name="Kohler A."/>
            <person name="Murat C."/>
            <person name="Tang N."/>
            <person name="Roy S."/>
            <person name="Loubradou J."/>
            <person name="Henrissat B."/>
            <person name="Grigoriev I.V."/>
            <person name="Corradi N."/>
            <person name="Roux C."/>
            <person name="Martin F.M."/>
        </authorList>
    </citation>
    <scope>NUCLEOTIDE SEQUENCE [LARGE SCALE GENOMIC DNA]</scope>
    <source>
        <strain evidence="1 2">DAOM 194757</strain>
    </source>
</reference>
<name>A0A397TSC3_9GLOM</name>
<evidence type="ECO:0000313" key="2">
    <source>
        <dbReference type="Proteomes" id="UP000266673"/>
    </source>
</evidence>
<accession>A0A397TSC3</accession>
<proteinExistence type="predicted"/>
<keyword evidence="2" id="KW-1185">Reference proteome</keyword>
<organism evidence="1 2">
    <name type="scientific">Gigaspora rosea</name>
    <dbReference type="NCBI Taxonomy" id="44941"/>
    <lineage>
        <taxon>Eukaryota</taxon>
        <taxon>Fungi</taxon>
        <taxon>Fungi incertae sedis</taxon>
        <taxon>Mucoromycota</taxon>
        <taxon>Glomeromycotina</taxon>
        <taxon>Glomeromycetes</taxon>
        <taxon>Diversisporales</taxon>
        <taxon>Gigasporaceae</taxon>
        <taxon>Gigaspora</taxon>
    </lineage>
</organism>
<sequence>MDYGLKKIQNIEESGKEKVIQKPLLNNTFKNSNETLGHNTIIQKIEITTGFEEETLGLEATNLKPNKRKINEIAIEIQEVPSIIPETRKKNKAREDIHQQIYMCEIFRKKLRYAISFEIFRK</sequence>
<gene>
    <name evidence="1" type="ORF">C2G38_2233378</name>
</gene>
<dbReference type="Proteomes" id="UP000266673">
    <property type="component" value="Unassembled WGS sequence"/>
</dbReference>
<protein>
    <submittedName>
        <fullName evidence="1">Uncharacterized protein</fullName>
    </submittedName>
</protein>
<dbReference type="EMBL" id="QKWP01003768">
    <property type="protein sequence ID" value="RIB00694.1"/>
    <property type="molecule type" value="Genomic_DNA"/>
</dbReference>
<evidence type="ECO:0000313" key="1">
    <source>
        <dbReference type="EMBL" id="RIB00694.1"/>
    </source>
</evidence>
<dbReference type="AlphaFoldDB" id="A0A397TSC3"/>